<feature type="domain" description="C4-type zinc ribbon" evidence="2">
    <location>
        <begin position="204"/>
        <end position="234"/>
    </location>
</feature>
<comment type="caution">
    <text evidence="4">The sequence shown here is derived from an EMBL/GenBank/DDBJ whole genome shotgun (WGS) entry which is preliminary data.</text>
</comment>
<organism evidence="4 5">
    <name type="scientific">Candidatus Desulfovibrio kirbyi</name>
    <dbReference type="NCBI Taxonomy" id="2696086"/>
    <lineage>
        <taxon>Bacteria</taxon>
        <taxon>Pseudomonadati</taxon>
        <taxon>Thermodesulfobacteriota</taxon>
        <taxon>Desulfovibrionia</taxon>
        <taxon>Desulfovibrionales</taxon>
        <taxon>Desulfovibrionaceae</taxon>
        <taxon>Desulfovibrio</taxon>
    </lineage>
</organism>
<dbReference type="Pfam" id="PF24481">
    <property type="entry name" value="CT398_CC"/>
    <property type="match status" value="1"/>
</dbReference>
<evidence type="ECO:0000259" key="2">
    <source>
        <dbReference type="Pfam" id="PF02591"/>
    </source>
</evidence>
<keyword evidence="1" id="KW-0175">Coiled coil</keyword>
<evidence type="ECO:0000256" key="1">
    <source>
        <dbReference type="SAM" id="Coils"/>
    </source>
</evidence>
<evidence type="ECO:0000259" key="3">
    <source>
        <dbReference type="Pfam" id="PF24481"/>
    </source>
</evidence>
<evidence type="ECO:0000313" key="5">
    <source>
        <dbReference type="Proteomes" id="UP000505077"/>
    </source>
</evidence>
<evidence type="ECO:0000313" key="4">
    <source>
        <dbReference type="EMBL" id="GFH62747.1"/>
    </source>
</evidence>
<dbReference type="Pfam" id="PF02591">
    <property type="entry name" value="Zn_ribbon_9"/>
    <property type="match status" value="1"/>
</dbReference>
<dbReference type="Proteomes" id="UP000505077">
    <property type="component" value="Unassembled WGS sequence"/>
</dbReference>
<protein>
    <submittedName>
        <fullName evidence="4">Uncharacterized protein</fullName>
    </submittedName>
</protein>
<gene>
    <name evidence="4" type="ORF">ZNDK_0518</name>
</gene>
<proteinExistence type="predicted"/>
<feature type="domain" description="CT398-like coiled coil hairpin" evidence="3">
    <location>
        <begin position="16"/>
        <end position="189"/>
    </location>
</feature>
<dbReference type="Gene3D" id="1.10.287.1490">
    <property type="match status" value="1"/>
</dbReference>
<name>A0A6L2R5C2_9BACT</name>
<accession>A0A6L2R5C2</accession>
<sequence length="248" mass="29255">MSNAIYFEQIKQLVDLQKVDDAIFAIRQDIERFPRALEDMERRYEETETQRDRILDKLAHLQDQQKRLAVEIDDDTTRIKKSKNKLMQVGNTREYYAMMREMDSMEKINRSREEEKIILAEELQLQNTALTEIDALHAALKEELDIKRSGMDKWKQQVENSLKNLNKKRAKVSKGIPQPVFMRYEFIRVRMEYPVIVPVKDGICSGCNIAVPPQSFIELQRGQQILSCPNCQRLIYWCEHFELSTEPA</sequence>
<dbReference type="InterPro" id="IPR056003">
    <property type="entry name" value="CT398_CC_hairpin"/>
</dbReference>
<dbReference type="AlphaFoldDB" id="A0A6L2R5C2"/>
<reference evidence="4 5" key="1">
    <citation type="journal article" date="2020" name="ISME J.">
        <title>Parallel Reductive Genome Evolution in Desulfovibrio Ectosymbionts Independently Acquired by Trichonympha Protists in the Termite Gut.</title>
        <authorList>
            <person name="Takeuchi M."/>
            <person name="Kuwahara H."/>
            <person name="Murakami T."/>
            <person name="Takahashi K."/>
            <person name="Kajitani R."/>
            <person name="Toyoda A."/>
            <person name="Itoh T."/>
            <person name="Ohkuma M."/>
            <person name="Hongoh Y."/>
        </authorList>
    </citation>
    <scope>NUCLEOTIDE SEQUENCE [LARGE SCALE GENOMIC DNA]</scope>
    <source>
        <strain evidence="4">ZnDsv-02</strain>
    </source>
</reference>
<dbReference type="InterPro" id="IPR003743">
    <property type="entry name" value="Zf-RING_7"/>
</dbReference>
<feature type="coiled-coil region" evidence="1">
    <location>
        <begin position="30"/>
        <end position="64"/>
    </location>
</feature>
<dbReference type="EMBL" id="BLLL01000004">
    <property type="protein sequence ID" value="GFH62747.1"/>
    <property type="molecule type" value="Genomic_DNA"/>
</dbReference>